<keyword evidence="2" id="KW-1185">Reference proteome</keyword>
<evidence type="ECO:0000313" key="2">
    <source>
        <dbReference type="Proteomes" id="UP000265431"/>
    </source>
</evidence>
<name>A0A399R8U1_9PROT</name>
<comment type="caution">
    <text evidence="1">The sequence shown here is derived from an EMBL/GenBank/DDBJ whole genome shotgun (WGS) entry which is preliminary data.</text>
</comment>
<dbReference type="OrthoDB" id="7630359at2"/>
<reference evidence="1 2" key="1">
    <citation type="submission" date="2018-08" db="EMBL/GenBank/DDBJ databases">
        <title>Henriciella mobilis sp. nov., isolated from seawater.</title>
        <authorList>
            <person name="Cheng H."/>
            <person name="Wu Y.-H."/>
            <person name="Xu X.-W."/>
            <person name="Guo L.-L."/>
        </authorList>
    </citation>
    <scope>NUCLEOTIDE SEQUENCE [LARGE SCALE GENOMIC DNA]</scope>
    <source>
        <strain evidence="1 2">CCUG66934</strain>
    </source>
</reference>
<dbReference type="EMBL" id="QWGB01000004">
    <property type="protein sequence ID" value="RIJ25929.1"/>
    <property type="molecule type" value="Genomic_DNA"/>
</dbReference>
<proteinExistence type="predicted"/>
<dbReference type="Proteomes" id="UP000265431">
    <property type="component" value="Unassembled WGS sequence"/>
</dbReference>
<dbReference type="AlphaFoldDB" id="A0A399R8U1"/>
<accession>A0A399R8U1</accession>
<gene>
    <name evidence="1" type="ORF">D1224_02090</name>
</gene>
<protein>
    <submittedName>
        <fullName evidence="1">Uncharacterized protein</fullName>
    </submittedName>
</protein>
<evidence type="ECO:0000313" key="1">
    <source>
        <dbReference type="EMBL" id="RIJ25929.1"/>
    </source>
</evidence>
<dbReference type="RefSeq" id="WP_119378279.1">
    <property type="nucleotide sequence ID" value="NZ_QWGB01000004.1"/>
</dbReference>
<organism evidence="1 2">
    <name type="scientific">Henriciella barbarensis</name>
    <dbReference type="NCBI Taxonomy" id="86342"/>
    <lineage>
        <taxon>Bacteria</taxon>
        <taxon>Pseudomonadati</taxon>
        <taxon>Pseudomonadota</taxon>
        <taxon>Alphaproteobacteria</taxon>
        <taxon>Hyphomonadales</taxon>
        <taxon>Hyphomonadaceae</taxon>
        <taxon>Henriciella</taxon>
    </lineage>
</organism>
<sequence>MIVIVFIVGVIVFVGYCLINMPSRQARAIFDAQGCGPDVISDSDRAYVADLYDRFGTRDFKLKEIREKRLNPDIAERFGVTPARLDDTQALGVRLPQLNLLVSFEPGRYRLTEDAARLATGQTGRTETGE</sequence>